<dbReference type="AlphaFoldDB" id="A0A6C0AST4"/>
<dbReference type="EMBL" id="MN740806">
    <property type="protein sequence ID" value="QHS82864.1"/>
    <property type="molecule type" value="Genomic_DNA"/>
</dbReference>
<reference evidence="1" key="1">
    <citation type="journal article" date="2020" name="Nature">
        <title>Giant virus diversity and host interactions through global metagenomics.</title>
        <authorList>
            <person name="Schulz F."/>
            <person name="Roux S."/>
            <person name="Paez-Espino D."/>
            <person name="Jungbluth S."/>
            <person name="Walsh D.A."/>
            <person name="Denef V.J."/>
            <person name="McMahon K.D."/>
            <person name="Konstantinidis K.T."/>
            <person name="Eloe-Fadrosh E.A."/>
            <person name="Kyrpides N.C."/>
            <person name="Woyke T."/>
        </authorList>
    </citation>
    <scope>NUCLEOTIDE SEQUENCE</scope>
    <source>
        <strain evidence="1">GVMAG-S-1101171-111</strain>
    </source>
</reference>
<sequence length="359" mass="42623">MKYYETTYEEYLSSVLRYNLHPEFNELFTKFPKKTSLLENIIIYGASGAGKYSQVLKLIKQYSPSELKCDKKMTVNTEKQQYCYRISDVHYEIDMSLLGCNSKLVWHELFNQIVDIISVKPEKFGIILCKNFHWIHAELLEIFYSYMQQYNHNHSNIKIKFFIMTEHISCLPTQIINICQLLRVKRPSPEQYKEMVRINSIEPNTQCISTKKIPFQPIYNRQSKHILDEIDNSCILNVKDIRSFPMIDSVSDIPNDVFNIICDNIIKELSSPKKISFTTFRDALYDMLTYNLDMTECLWYIVTHFIQAGAFAKKEDVSDVLTKTYTFLKYYNNNYRPIYHLESMMFYIINKINQFDEIC</sequence>
<proteinExistence type="predicted"/>
<protein>
    <submittedName>
        <fullName evidence="1">Uncharacterized protein</fullName>
    </submittedName>
</protein>
<name>A0A6C0AST4_9ZZZZ</name>
<dbReference type="Gene3D" id="3.40.50.300">
    <property type="entry name" value="P-loop containing nucleotide triphosphate hydrolases"/>
    <property type="match status" value="1"/>
</dbReference>
<accession>A0A6C0AST4</accession>
<dbReference type="SUPFAM" id="SSF52540">
    <property type="entry name" value="P-loop containing nucleoside triphosphate hydrolases"/>
    <property type="match status" value="1"/>
</dbReference>
<organism evidence="1">
    <name type="scientific">viral metagenome</name>
    <dbReference type="NCBI Taxonomy" id="1070528"/>
    <lineage>
        <taxon>unclassified sequences</taxon>
        <taxon>metagenomes</taxon>
        <taxon>organismal metagenomes</taxon>
    </lineage>
</organism>
<dbReference type="InterPro" id="IPR027417">
    <property type="entry name" value="P-loop_NTPase"/>
</dbReference>
<evidence type="ECO:0000313" key="1">
    <source>
        <dbReference type="EMBL" id="QHS82864.1"/>
    </source>
</evidence>